<keyword evidence="4" id="KW-0472">Membrane</keyword>
<evidence type="ECO:0008006" key="7">
    <source>
        <dbReference type="Google" id="ProtNLM"/>
    </source>
</evidence>
<name>A0A480B066_9BURK</name>
<dbReference type="CDD" id="cd02440">
    <property type="entry name" value="AdoMet_MTases"/>
    <property type="match status" value="1"/>
</dbReference>
<dbReference type="GO" id="GO:0032259">
    <property type="term" value="P:methylation"/>
    <property type="evidence" value="ECO:0007669"/>
    <property type="project" value="UniProtKB-KW"/>
</dbReference>
<evidence type="ECO:0000313" key="6">
    <source>
        <dbReference type="Proteomes" id="UP000301751"/>
    </source>
</evidence>
<feature type="transmembrane region" description="Helical" evidence="4">
    <location>
        <begin position="21"/>
        <end position="41"/>
    </location>
</feature>
<feature type="transmembrane region" description="Helical" evidence="4">
    <location>
        <begin position="47"/>
        <end position="64"/>
    </location>
</feature>
<keyword evidence="4" id="KW-0812">Transmembrane</keyword>
<dbReference type="PANTHER" id="PTHR13610:SF9">
    <property type="entry name" value="FI06469P"/>
    <property type="match status" value="1"/>
</dbReference>
<evidence type="ECO:0000256" key="3">
    <source>
        <dbReference type="ARBA" id="ARBA00022691"/>
    </source>
</evidence>
<dbReference type="RefSeq" id="WP_228027306.1">
    <property type="nucleotide sequence ID" value="NZ_BJCL01000022.1"/>
</dbReference>
<dbReference type="Proteomes" id="UP000301751">
    <property type="component" value="Unassembled WGS sequence"/>
</dbReference>
<comment type="caution">
    <text evidence="5">The sequence shown here is derived from an EMBL/GenBank/DDBJ whole genome shotgun (WGS) entry which is preliminary data.</text>
</comment>
<dbReference type="Gene3D" id="3.40.50.150">
    <property type="entry name" value="Vaccinia Virus protein VP39"/>
    <property type="match status" value="1"/>
</dbReference>
<keyword evidence="2" id="KW-0808">Transferase</keyword>
<proteinExistence type="predicted"/>
<dbReference type="EMBL" id="BJCL01000022">
    <property type="protein sequence ID" value="GCL65952.1"/>
    <property type="molecule type" value="Genomic_DNA"/>
</dbReference>
<dbReference type="AlphaFoldDB" id="A0A480B066"/>
<dbReference type="InterPro" id="IPR026170">
    <property type="entry name" value="FAM173A/B"/>
</dbReference>
<keyword evidence="6" id="KW-1185">Reference proteome</keyword>
<organism evidence="5 6">
    <name type="scientific">Pseudaquabacterium pictum</name>
    <dbReference type="NCBI Taxonomy" id="2315236"/>
    <lineage>
        <taxon>Bacteria</taxon>
        <taxon>Pseudomonadati</taxon>
        <taxon>Pseudomonadota</taxon>
        <taxon>Betaproteobacteria</taxon>
        <taxon>Burkholderiales</taxon>
        <taxon>Sphaerotilaceae</taxon>
        <taxon>Pseudaquabacterium</taxon>
    </lineage>
</organism>
<evidence type="ECO:0000256" key="2">
    <source>
        <dbReference type="ARBA" id="ARBA00022679"/>
    </source>
</evidence>
<feature type="transmembrane region" description="Helical" evidence="4">
    <location>
        <begin position="76"/>
        <end position="97"/>
    </location>
</feature>
<keyword evidence="1" id="KW-0489">Methyltransferase</keyword>
<evidence type="ECO:0000313" key="5">
    <source>
        <dbReference type="EMBL" id="GCL65952.1"/>
    </source>
</evidence>
<dbReference type="InterPro" id="IPR029063">
    <property type="entry name" value="SAM-dependent_MTases_sf"/>
</dbReference>
<keyword evidence="3" id="KW-0949">S-adenosyl-L-methionine</keyword>
<keyword evidence="4" id="KW-1133">Transmembrane helix</keyword>
<accession>A0A480B066</accession>
<sequence>MPARPLTAALPRLRLPWPLPALCTWLMAWALLWPLAPLAAARAWPPALPWLLAALAGSGLALLPRQASAWRRLFMAAGFPVSAALSGAAALPAWAWLLPMGLLLAAYPLRAWRDAPLFPTPVDALDGLPAALPLAPGARVLDAGCGLGDGLRALHRAWPQARIEGVEWSWLLRLACALRCPWAHVRRGDMWALPWQGCQVVYLFQRPESMARAWDKACAELAPGAWLVSLDFAVPGREADLALGQPGARRVWAYRVGGSAAEAGSTRPHPCR</sequence>
<evidence type="ECO:0000256" key="4">
    <source>
        <dbReference type="SAM" id="Phobius"/>
    </source>
</evidence>
<reference evidence="6" key="1">
    <citation type="submission" date="2019-03" db="EMBL/GenBank/DDBJ databases">
        <title>Aquabacterium pictum sp.nov., the first bacteriochlorophyll a-containing freshwater bacterium in the genus Aquabacterium of the class Betaproteobacteria.</title>
        <authorList>
            <person name="Hirose S."/>
            <person name="Tank M."/>
            <person name="Hara E."/>
            <person name="Tamaki H."/>
            <person name="Takaichi S."/>
            <person name="Haruta S."/>
            <person name="Hanada S."/>
        </authorList>
    </citation>
    <scope>NUCLEOTIDE SEQUENCE [LARGE SCALE GENOMIC DNA]</scope>
    <source>
        <strain evidence="6">W35</strain>
    </source>
</reference>
<evidence type="ECO:0000256" key="1">
    <source>
        <dbReference type="ARBA" id="ARBA00022603"/>
    </source>
</evidence>
<dbReference type="PANTHER" id="PTHR13610">
    <property type="entry name" value="METHYLTRANSFERASE DOMAIN-CONTAINING PROTEIN"/>
    <property type="match status" value="1"/>
</dbReference>
<protein>
    <recommendedName>
        <fullName evidence="7">Methyltransferase type 12</fullName>
    </recommendedName>
</protein>
<dbReference type="SUPFAM" id="SSF53335">
    <property type="entry name" value="S-adenosyl-L-methionine-dependent methyltransferases"/>
    <property type="match status" value="1"/>
</dbReference>
<gene>
    <name evidence="5" type="ORF">AQPW35_50330</name>
</gene>
<dbReference type="GO" id="GO:0016279">
    <property type="term" value="F:protein-lysine N-methyltransferase activity"/>
    <property type="evidence" value="ECO:0007669"/>
    <property type="project" value="InterPro"/>
</dbReference>